<organism evidence="9 10">
    <name type="scientific">Globicatella sulfidifaciens DSM 15739</name>
    <dbReference type="NCBI Taxonomy" id="1121925"/>
    <lineage>
        <taxon>Bacteria</taxon>
        <taxon>Bacillati</taxon>
        <taxon>Bacillota</taxon>
        <taxon>Bacilli</taxon>
        <taxon>Lactobacillales</taxon>
        <taxon>Aerococcaceae</taxon>
        <taxon>Globicatella</taxon>
    </lineage>
</organism>
<keyword evidence="5 8" id="KW-1133">Transmembrane helix</keyword>
<evidence type="ECO:0000256" key="5">
    <source>
        <dbReference type="ARBA" id="ARBA00022989"/>
    </source>
</evidence>
<dbReference type="PANTHER" id="PTHR32024:SF1">
    <property type="entry name" value="KTR SYSTEM POTASSIUM UPTAKE PROTEIN B"/>
    <property type="match status" value="1"/>
</dbReference>
<keyword evidence="2" id="KW-0813">Transport</keyword>
<dbReference type="Proteomes" id="UP000189941">
    <property type="component" value="Unassembled WGS sequence"/>
</dbReference>
<reference evidence="10" key="1">
    <citation type="submission" date="2017-02" db="EMBL/GenBank/DDBJ databases">
        <authorList>
            <person name="Varghese N."/>
            <person name="Submissions S."/>
        </authorList>
    </citation>
    <scope>NUCLEOTIDE SEQUENCE [LARGE SCALE GENOMIC DNA]</scope>
    <source>
        <strain evidence="10">DSM 15739</strain>
    </source>
</reference>
<evidence type="ECO:0000256" key="4">
    <source>
        <dbReference type="ARBA" id="ARBA00022692"/>
    </source>
</evidence>
<sequence>MFIEKLTTPQRLTLSFALVVVVGSILLSLPIMHQSGVQTVYLDHLFTTVSMVCVTGLTVLTVGDVYNTYGQIICIILMQIGGLGLITMLSASALYLKKKLTLKEQYTLQASFSNEHNLELKPLLKSIYLFTFSLEAIAAFILTFIFVPRYGWFKGIFNSVFIAVSAFCNAGFDNLGSISLQGEVTNVVLNLTIASLIIAGGVGFIVWFEVTNIVKEYFKSSTKVFRIAFKKLSTHARLVLLSTGILLTLGTFLTWLTEYGNTNTLAKYSLPQQLLISFFQTVSMRTAGFSTLDYTLTRPITNLLYIIQMVIGGAPGGTAGGFKITTAAILVLLFKAELNGQKEIQFRRRTIRNEVIKQTIVVLTFFFTAFMLGWALLLTTQTHLDPFSLLFEVASALATVGVTMNLTSELDTFGRIIIMCLMFIGRVGPATILLSIMSKPKRNIHYANADIYIG</sequence>
<feature type="transmembrane region" description="Helical" evidence="8">
    <location>
        <begin position="235"/>
        <end position="256"/>
    </location>
</feature>
<evidence type="ECO:0000313" key="9">
    <source>
        <dbReference type="EMBL" id="SJZ30629.1"/>
    </source>
</evidence>
<dbReference type="EMBL" id="FUWO01000001">
    <property type="protein sequence ID" value="SJZ30629.1"/>
    <property type="molecule type" value="Genomic_DNA"/>
</dbReference>
<keyword evidence="4 8" id="KW-0812">Transmembrane</keyword>
<evidence type="ECO:0000256" key="7">
    <source>
        <dbReference type="ARBA" id="ARBA00023136"/>
    </source>
</evidence>
<dbReference type="InterPro" id="IPR003445">
    <property type="entry name" value="Cat_transpt"/>
</dbReference>
<feature type="transmembrane region" description="Helical" evidence="8">
    <location>
        <begin position="155"/>
        <end position="172"/>
    </location>
</feature>
<keyword evidence="6" id="KW-0406">Ion transport</keyword>
<evidence type="ECO:0000256" key="3">
    <source>
        <dbReference type="ARBA" id="ARBA00022475"/>
    </source>
</evidence>
<dbReference type="OrthoDB" id="9810952at2"/>
<dbReference type="GO" id="GO:0005886">
    <property type="term" value="C:plasma membrane"/>
    <property type="evidence" value="ECO:0007669"/>
    <property type="project" value="UniProtKB-SubCell"/>
</dbReference>
<feature type="transmembrane region" description="Helical" evidence="8">
    <location>
        <begin position="192"/>
        <end position="214"/>
    </location>
</feature>
<keyword evidence="7 8" id="KW-0472">Membrane</keyword>
<evidence type="ECO:0000256" key="1">
    <source>
        <dbReference type="ARBA" id="ARBA00004651"/>
    </source>
</evidence>
<evidence type="ECO:0000256" key="8">
    <source>
        <dbReference type="SAM" id="Phobius"/>
    </source>
</evidence>
<feature type="transmembrane region" description="Helical" evidence="8">
    <location>
        <begin position="127"/>
        <end position="148"/>
    </location>
</feature>
<evidence type="ECO:0000313" key="10">
    <source>
        <dbReference type="Proteomes" id="UP000189941"/>
    </source>
</evidence>
<feature type="transmembrane region" description="Helical" evidence="8">
    <location>
        <begin position="355"/>
        <end position="377"/>
    </location>
</feature>
<dbReference type="RefSeq" id="WP_078754957.1">
    <property type="nucleotide sequence ID" value="NZ_FUWO01000001.1"/>
</dbReference>
<dbReference type="STRING" id="1121925.SAMN02746011_00071"/>
<dbReference type="AlphaFoldDB" id="A0A1T4JKD8"/>
<dbReference type="Pfam" id="PF02386">
    <property type="entry name" value="TrkH"/>
    <property type="match status" value="1"/>
</dbReference>
<evidence type="ECO:0000256" key="6">
    <source>
        <dbReference type="ARBA" id="ARBA00023065"/>
    </source>
</evidence>
<keyword evidence="10" id="KW-1185">Reference proteome</keyword>
<dbReference type="GO" id="GO:0008324">
    <property type="term" value="F:monoatomic cation transmembrane transporter activity"/>
    <property type="evidence" value="ECO:0007669"/>
    <property type="project" value="InterPro"/>
</dbReference>
<gene>
    <name evidence="9" type="ORF">SAMN02746011_00071</name>
</gene>
<keyword evidence="3" id="KW-1003">Cell membrane</keyword>
<protein>
    <submittedName>
        <fullName evidence="9">Potassium uptake protein, TrkH family</fullName>
    </submittedName>
</protein>
<feature type="transmembrane region" description="Helical" evidence="8">
    <location>
        <begin position="12"/>
        <end position="32"/>
    </location>
</feature>
<name>A0A1T4JKD8_9LACT</name>
<feature type="transmembrane region" description="Helical" evidence="8">
    <location>
        <begin position="303"/>
        <end position="334"/>
    </location>
</feature>
<feature type="transmembrane region" description="Helical" evidence="8">
    <location>
        <begin position="73"/>
        <end position="96"/>
    </location>
</feature>
<proteinExistence type="predicted"/>
<comment type="subcellular location">
    <subcellularLocation>
        <location evidence="1">Cell membrane</location>
        <topology evidence="1">Multi-pass membrane protein</topology>
    </subcellularLocation>
</comment>
<accession>A0A1T4JKD8</accession>
<evidence type="ECO:0000256" key="2">
    <source>
        <dbReference type="ARBA" id="ARBA00022448"/>
    </source>
</evidence>
<feature type="transmembrane region" description="Helical" evidence="8">
    <location>
        <begin position="413"/>
        <end position="436"/>
    </location>
</feature>
<dbReference type="GO" id="GO:0030001">
    <property type="term" value="P:metal ion transport"/>
    <property type="evidence" value="ECO:0007669"/>
    <property type="project" value="UniProtKB-ARBA"/>
</dbReference>
<dbReference type="PANTHER" id="PTHR32024">
    <property type="entry name" value="TRK SYSTEM POTASSIUM UPTAKE PROTEIN TRKG-RELATED"/>
    <property type="match status" value="1"/>
</dbReference>
<feature type="transmembrane region" description="Helical" evidence="8">
    <location>
        <begin position="44"/>
        <end position="66"/>
    </location>
</feature>